<proteinExistence type="inferred from homology"/>
<evidence type="ECO:0000256" key="4">
    <source>
        <dbReference type="ARBA" id="ARBA00022544"/>
    </source>
</evidence>
<keyword evidence="4" id="KW-0309">Germination</keyword>
<feature type="transmembrane region" description="Helical" evidence="8">
    <location>
        <begin position="308"/>
        <end position="326"/>
    </location>
</feature>
<dbReference type="NCBIfam" id="TIGR00912">
    <property type="entry name" value="2A0309"/>
    <property type="match status" value="1"/>
</dbReference>
<comment type="similarity">
    <text evidence="2">Belongs to the amino acid-polyamine-organocation (APC) superfamily. Spore germination protein (SGP) (TC 2.A.3.9) family.</text>
</comment>
<accession>A0A1S2LHM1</accession>
<gene>
    <name evidence="9" type="ORF">BKP37_16275</name>
</gene>
<evidence type="ECO:0000256" key="3">
    <source>
        <dbReference type="ARBA" id="ARBA00022448"/>
    </source>
</evidence>
<feature type="transmembrane region" description="Helical" evidence="8">
    <location>
        <begin position="14"/>
        <end position="35"/>
    </location>
</feature>
<dbReference type="GO" id="GO:0009847">
    <property type="term" value="P:spore germination"/>
    <property type="evidence" value="ECO:0007669"/>
    <property type="project" value="InterPro"/>
</dbReference>
<dbReference type="PANTHER" id="PTHR34975:SF2">
    <property type="entry name" value="SPORE GERMINATION PROTEIN A2"/>
    <property type="match status" value="1"/>
</dbReference>
<feature type="transmembrane region" description="Helical" evidence="8">
    <location>
        <begin position="272"/>
        <end position="296"/>
    </location>
</feature>
<dbReference type="Proteomes" id="UP000179524">
    <property type="component" value="Unassembled WGS sequence"/>
</dbReference>
<feature type="transmembrane region" description="Helical" evidence="8">
    <location>
        <begin position="217"/>
        <end position="236"/>
    </location>
</feature>
<keyword evidence="3" id="KW-0813">Transport</keyword>
<dbReference type="AlphaFoldDB" id="A0A1S2LHM1"/>
<organism evidence="9 10">
    <name type="scientific">Anaerobacillus alkalilacustris</name>
    <dbReference type="NCBI Taxonomy" id="393763"/>
    <lineage>
        <taxon>Bacteria</taxon>
        <taxon>Bacillati</taxon>
        <taxon>Bacillota</taxon>
        <taxon>Bacilli</taxon>
        <taxon>Bacillales</taxon>
        <taxon>Bacillaceae</taxon>
        <taxon>Anaerobacillus</taxon>
    </lineage>
</organism>
<dbReference type="PANTHER" id="PTHR34975">
    <property type="entry name" value="SPORE GERMINATION PROTEIN A2"/>
    <property type="match status" value="1"/>
</dbReference>
<evidence type="ECO:0000256" key="2">
    <source>
        <dbReference type="ARBA" id="ARBA00007998"/>
    </source>
</evidence>
<evidence type="ECO:0000256" key="5">
    <source>
        <dbReference type="ARBA" id="ARBA00022692"/>
    </source>
</evidence>
<evidence type="ECO:0000313" key="9">
    <source>
        <dbReference type="EMBL" id="OIJ11207.1"/>
    </source>
</evidence>
<dbReference type="OrthoDB" id="2381188at2"/>
<feature type="transmembrane region" description="Helical" evidence="8">
    <location>
        <begin position="185"/>
        <end position="205"/>
    </location>
</feature>
<dbReference type="GO" id="GO:0016020">
    <property type="term" value="C:membrane"/>
    <property type="evidence" value="ECO:0007669"/>
    <property type="project" value="UniProtKB-SubCell"/>
</dbReference>
<keyword evidence="10" id="KW-1185">Reference proteome</keyword>
<evidence type="ECO:0000256" key="1">
    <source>
        <dbReference type="ARBA" id="ARBA00004141"/>
    </source>
</evidence>
<evidence type="ECO:0000256" key="6">
    <source>
        <dbReference type="ARBA" id="ARBA00022989"/>
    </source>
</evidence>
<evidence type="ECO:0000313" key="10">
    <source>
        <dbReference type="Proteomes" id="UP000179524"/>
    </source>
</evidence>
<dbReference type="EMBL" id="MLQR01000043">
    <property type="protein sequence ID" value="OIJ11207.1"/>
    <property type="molecule type" value="Genomic_DNA"/>
</dbReference>
<dbReference type="Pfam" id="PF03845">
    <property type="entry name" value="Spore_permease"/>
    <property type="match status" value="1"/>
</dbReference>
<name>A0A1S2LHM1_9BACI</name>
<dbReference type="InterPro" id="IPR004761">
    <property type="entry name" value="Spore_GerAB"/>
</dbReference>
<feature type="transmembrane region" description="Helical" evidence="8">
    <location>
        <begin position="42"/>
        <end position="61"/>
    </location>
</feature>
<comment type="caution">
    <text evidence="9">The sequence shown here is derived from an EMBL/GenBank/DDBJ whole genome shotgun (WGS) entry which is preliminary data.</text>
</comment>
<reference evidence="9 10" key="1">
    <citation type="submission" date="2016-10" db="EMBL/GenBank/DDBJ databases">
        <title>Draft genome sequences of four alkaliphilic bacteria belonging to the Anaerobacillus genus.</title>
        <authorList>
            <person name="Bassil N.M."/>
            <person name="Lloyd J.R."/>
        </authorList>
    </citation>
    <scope>NUCLEOTIDE SEQUENCE [LARGE SCALE GENOMIC DNA]</scope>
    <source>
        <strain evidence="9 10">DSM 18345</strain>
    </source>
</reference>
<dbReference type="RefSeq" id="WP_071310671.1">
    <property type="nucleotide sequence ID" value="NZ_MLQR01000043.1"/>
</dbReference>
<evidence type="ECO:0000256" key="8">
    <source>
        <dbReference type="SAM" id="Phobius"/>
    </source>
</evidence>
<comment type="subcellular location">
    <subcellularLocation>
        <location evidence="1">Membrane</location>
        <topology evidence="1">Multi-pass membrane protein</topology>
    </subcellularLocation>
</comment>
<keyword evidence="5 8" id="KW-0812">Transmembrane</keyword>
<keyword evidence="6 8" id="KW-1133">Transmembrane helix</keyword>
<protein>
    <submittedName>
        <fullName evidence="9">Uncharacterized protein</fullName>
    </submittedName>
</protein>
<feature type="transmembrane region" description="Helical" evidence="8">
    <location>
        <begin position="92"/>
        <end position="115"/>
    </location>
</feature>
<feature type="transmembrane region" description="Helical" evidence="8">
    <location>
        <begin position="338"/>
        <end position="359"/>
    </location>
</feature>
<evidence type="ECO:0000256" key="7">
    <source>
        <dbReference type="ARBA" id="ARBA00023136"/>
    </source>
</evidence>
<keyword evidence="7 8" id="KW-0472">Membrane</keyword>
<feature type="transmembrane region" description="Helical" evidence="8">
    <location>
        <begin position="121"/>
        <end position="137"/>
    </location>
</feature>
<feature type="transmembrane region" description="Helical" evidence="8">
    <location>
        <begin position="149"/>
        <end position="165"/>
    </location>
</feature>
<sequence>MKKTENTPIATRQVFFITTSLLVIIGHFFLIKLFLEWSGRDAWLGMTIGFLLGFIIFLAMAKLNEKLYGYTIVEHFFSWCGPWFGRLLTIPIILYYFILSLITLYGLSIFINSVFLRDHPLWLISIVFSVSVFYMVHQGIEVIARVAEWIIIINILSGLSISFLLRDKKDYSQLLPILENGFNPIIPVIIFTIAVFGEMLVLLMLNVRKESEKSISYIKVYIILFIANLIIFPSTASGPVAIFGEEQAKQLTYPVESMVRLISFGFIERFDIYGLSIMSVSAFLRIALLHYGTSLAISQWFNLKDYRYVNWLLGGLLFYASIRTFDHIVDFYNFLRDYYFYGIISVIFILLLSVAVMIFPKLTSSQDINGEFINSSEVKK</sequence>